<evidence type="ECO:0000256" key="4">
    <source>
        <dbReference type="SAM" id="MobiDB-lite"/>
    </source>
</evidence>
<evidence type="ECO:0000256" key="2">
    <source>
        <dbReference type="ARBA" id="ARBA00022679"/>
    </source>
</evidence>
<dbReference type="GO" id="GO:0032259">
    <property type="term" value="P:methylation"/>
    <property type="evidence" value="ECO:0007669"/>
    <property type="project" value="UniProtKB-KW"/>
</dbReference>
<dbReference type="EMBL" id="BNJQ01000002">
    <property type="protein sequence ID" value="GHP01953.1"/>
    <property type="molecule type" value="Genomic_DNA"/>
</dbReference>
<dbReference type="PANTHER" id="PTHR43042:SF3">
    <property type="entry name" value="RIBOSOMAL RNA LARGE SUBUNIT METHYLTRANSFERASE YWBD-RELATED"/>
    <property type="match status" value="1"/>
</dbReference>
<comment type="caution">
    <text evidence="6">The sequence shown here is derived from an EMBL/GenBank/DDBJ whole genome shotgun (WGS) entry which is preliminary data.</text>
</comment>
<feature type="region of interest" description="Disordered" evidence="4">
    <location>
        <begin position="1"/>
        <end position="41"/>
    </location>
</feature>
<evidence type="ECO:0000256" key="1">
    <source>
        <dbReference type="ARBA" id="ARBA00022603"/>
    </source>
</evidence>
<dbReference type="SUPFAM" id="SSF53335">
    <property type="entry name" value="S-adenosyl-L-methionine-dependent methyltransferases"/>
    <property type="match status" value="1"/>
</dbReference>
<protein>
    <recommendedName>
        <fullName evidence="5">S-adenosylmethionine-dependent methyltransferase domain-containing protein</fullName>
    </recommendedName>
</protein>
<dbReference type="GO" id="GO:0008168">
    <property type="term" value="F:methyltransferase activity"/>
    <property type="evidence" value="ECO:0007669"/>
    <property type="project" value="UniProtKB-KW"/>
</dbReference>
<evidence type="ECO:0000313" key="7">
    <source>
        <dbReference type="Proteomes" id="UP000660262"/>
    </source>
</evidence>
<dbReference type="PANTHER" id="PTHR43042">
    <property type="entry name" value="SAM-DEPENDENT METHYLTRANSFERASE"/>
    <property type="match status" value="1"/>
</dbReference>
<dbReference type="OrthoDB" id="10266486at2759"/>
<dbReference type="Gene3D" id="3.30.750.80">
    <property type="entry name" value="RNA methyltransferase domain (HRMD) like"/>
    <property type="match status" value="1"/>
</dbReference>
<dbReference type="Gene3D" id="3.40.50.150">
    <property type="entry name" value="Vaccinia Virus protein VP39"/>
    <property type="match status" value="1"/>
</dbReference>
<keyword evidence="2" id="KW-0808">Transferase</keyword>
<evidence type="ECO:0000313" key="6">
    <source>
        <dbReference type="EMBL" id="GHP01953.1"/>
    </source>
</evidence>
<gene>
    <name evidence="6" type="ORF">PPROV_000070900</name>
</gene>
<feature type="domain" description="S-adenosylmethionine-dependent methyltransferase" evidence="5">
    <location>
        <begin position="170"/>
        <end position="254"/>
    </location>
</feature>
<name>A0A830H6N9_9CHLO</name>
<accession>A0A830H6N9</accession>
<keyword evidence="1" id="KW-0489">Methyltransferase</keyword>
<dbReference type="Pfam" id="PF10672">
    <property type="entry name" value="Methyltrans_SAM"/>
    <property type="match status" value="1"/>
</dbReference>
<sequence>MAAASHRLAPGAAHAPQASSARLRAKHAPAHMQNRTRARVPQCSGQLAGHASLTDMLEVAITTRERAEFFARAEREDTNAMRLFHGEEGCPGLAVDRYGSVALVQSWREPLNATQKAEVREFLLSRIPALNRVVFHLRGAAARRAAVESGDSLGTVREDEVNEDLTTFRELGLNYAFQPLRKGGDPSLFLDFRPVRRWVRDHSEGADVLNLFSYTCGIGVAAAAGGAASVLNVDHSQTYLDYGRTNAELNNVSMSNLAEDFFPAARQLAGLPMKGRAVRNGRGRRGARARRFSKMNPQCFDIVVLDPPTKTKTPFGAVDIKNDYAALSKPALLATRPGGVLVASNHAHDVLAEDWIESVVRCGKKAGRPVADARLLEVECDDDDFRSPNKPHLLKVGLFTTEFV</sequence>
<dbReference type="AlphaFoldDB" id="A0A830H6N9"/>
<dbReference type="InterPro" id="IPR029063">
    <property type="entry name" value="SAM-dependent_MTases_sf"/>
</dbReference>
<feature type="compositionally biased region" description="Basic residues" evidence="4">
    <location>
        <begin position="23"/>
        <end position="38"/>
    </location>
</feature>
<proteinExistence type="predicted"/>
<evidence type="ECO:0000259" key="5">
    <source>
        <dbReference type="Pfam" id="PF10672"/>
    </source>
</evidence>
<keyword evidence="7" id="KW-1185">Reference proteome</keyword>
<organism evidence="6 7">
    <name type="scientific">Pycnococcus provasolii</name>
    <dbReference type="NCBI Taxonomy" id="41880"/>
    <lineage>
        <taxon>Eukaryota</taxon>
        <taxon>Viridiplantae</taxon>
        <taxon>Chlorophyta</taxon>
        <taxon>Pseudoscourfieldiophyceae</taxon>
        <taxon>Pseudoscourfieldiales</taxon>
        <taxon>Pycnococcaceae</taxon>
        <taxon>Pycnococcus</taxon>
    </lineage>
</organism>
<dbReference type="InterPro" id="IPR019614">
    <property type="entry name" value="SAM-dep_methyl-trfase"/>
</dbReference>
<dbReference type="Proteomes" id="UP000660262">
    <property type="component" value="Unassembled WGS sequence"/>
</dbReference>
<evidence type="ECO:0000256" key="3">
    <source>
        <dbReference type="ARBA" id="ARBA00022691"/>
    </source>
</evidence>
<reference evidence="6" key="1">
    <citation type="submission" date="2020-10" db="EMBL/GenBank/DDBJ databases">
        <title>Unveiling of a novel bifunctional photoreceptor, Dualchrome1, isolated from a cosmopolitan green alga.</title>
        <authorList>
            <person name="Suzuki S."/>
            <person name="Kawachi M."/>
        </authorList>
    </citation>
    <scope>NUCLEOTIDE SEQUENCE</scope>
    <source>
        <strain evidence="6">NIES 2893</strain>
    </source>
</reference>
<keyword evidence="3" id="KW-0949">S-adenosyl-L-methionine</keyword>